<dbReference type="RefSeq" id="WP_040008152.1">
    <property type="nucleotide sequence ID" value="NZ_CP009574.1"/>
</dbReference>
<dbReference type="HAMAP" id="MF_00460">
    <property type="entry name" value="UPF0125_RnfH"/>
    <property type="match status" value="1"/>
</dbReference>
<dbReference type="HOGENOM" id="CLU_150721_1_0_6"/>
<reference evidence="3 4" key="1">
    <citation type="submission" date="2014-10" db="EMBL/GenBank/DDBJ databases">
        <title>Whole genome sequence of Francisella endociliophora strain FSC1006, isolated from a laboratory culture of the marine ciliate Euplotes raikovi.</title>
        <authorList>
            <person name="Granberg M."/>
            <person name="Backman S."/>
            <person name="Lundmark E."/>
            <person name="Nilsson E."/>
            <person name="Karlsson E."/>
            <person name="Thelaus J."/>
            <person name="Ohrman C."/>
            <person name="Larkeryd A."/>
            <person name="Stenberg P."/>
        </authorList>
    </citation>
    <scope>NUCLEOTIDE SEQUENCE [LARGE SCALE GENOMIC DNA]</scope>
    <source>
        <strain evidence="3 4">FSC1006</strain>
    </source>
</reference>
<dbReference type="OrthoDB" id="9796575at2"/>
<protein>
    <recommendedName>
        <fullName evidence="2">UPF0125 protein LO80_02215</fullName>
    </recommendedName>
</protein>
<dbReference type="InterPro" id="IPR005346">
    <property type="entry name" value="RnfH"/>
</dbReference>
<dbReference type="STRING" id="1547445.LO80_02215"/>
<organism evidence="3 4">
    <name type="scientific">Candidatus Francisella endociliophora</name>
    <dbReference type="NCBI Taxonomy" id="653937"/>
    <lineage>
        <taxon>Bacteria</taxon>
        <taxon>Pseudomonadati</taxon>
        <taxon>Pseudomonadota</taxon>
        <taxon>Gammaproteobacteria</taxon>
        <taxon>Thiotrichales</taxon>
        <taxon>Francisellaceae</taxon>
        <taxon>Francisella</taxon>
    </lineage>
</organism>
<accession>A0A097EMW3</accession>
<gene>
    <name evidence="3" type="ORF">LO80_02215</name>
</gene>
<sequence length="102" mass="11811">MRVEVIYALPNEQKSFFVESEKAITVRQAIEQSKILHTYSELNNALDTLKVGIYGQIVDMDHQVSDKDRVEIYRDLTIDPKQARMLRAEQKRKREGIKGFGA</sequence>
<dbReference type="Gene3D" id="3.10.20.280">
    <property type="entry name" value="RnfH-like"/>
    <property type="match status" value="1"/>
</dbReference>
<dbReference type="AlphaFoldDB" id="A0A097EMW3"/>
<dbReference type="PANTHER" id="PTHR37483">
    <property type="entry name" value="UPF0125 PROTEIN RATB"/>
    <property type="match status" value="1"/>
</dbReference>
<name>A0A097EMW3_9GAMM</name>
<dbReference type="SUPFAM" id="SSF54285">
    <property type="entry name" value="MoaD/ThiS"/>
    <property type="match status" value="1"/>
</dbReference>
<dbReference type="PANTHER" id="PTHR37483:SF1">
    <property type="entry name" value="UPF0125 PROTEIN RATB"/>
    <property type="match status" value="1"/>
</dbReference>
<dbReference type="NCBIfam" id="NF002490">
    <property type="entry name" value="PRK01777.1"/>
    <property type="match status" value="1"/>
</dbReference>
<evidence type="ECO:0000256" key="1">
    <source>
        <dbReference type="ARBA" id="ARBA00010645"/>
    </source>
</evidence>
<dbReference type="eggNOG" id="COG2914">
    <property type="taxonomic scope" value="Bacteria"/>
</dbReference>
<dbReference type="KEGG" id="frf:LO80_02215"/>
<proteinExistence type="inferred from homology"/>
<evidence type="ECO:0000313" key="4">
    <source>
        <dbReference type="Proteomes" id="UP000029672"/>
    </source>
</evidence>
<dbReference type="InterPro" id="IPR037021">
    <property type="entry name" value="RnfH_sf"/>
</dbReference>
<comment type="similarity">
    <text evidence="1 2">Belongs to the UPF0125 (RnfH) family.</text>
</comment>
<evidence type="ECO:0000256" key="2">
    <source>
        <dbReference type="HAMAP-Rule" id="MF_00460"/>
    </source>
</evidence>
<dbReference type="Pfam" id="PF03658">
    <property type="entry name" value="Ub-RnfH"/>
    <property type="match status" value="1"/>
</dbReference>
<keyword evidence="4" id="KW-1185">Reference proteome</keyword>
<dbReference type="InterPro" id="IPR016155">
    <property type="entry name" value="Mopterin_synth/thiamin_S_b"/>
</dbReference>
<dbReference type="EMBL" id="CP009574">
    <property type="protein sequence ID" value="AIT08907.1"/>
    <property type="molecule type" value="Genomic_DNA"/>
</dbReference>
<evidence type="ECO:0000313" key="3">
    <source>
        <dbReference type="EMBL" id="AIT08907.1"/>
    </source>
</evidence>
<dbReference type="Proteomes" id="UP000029672">
    <property type="component" value="Chromosome"/>
</dbReference>